<protein>
    <submittedName>
        <fullName evidence="1">Uncharacterized protein</fullName>
    </submittedName>
</protein>
<reference evidence="1" key="2">
    <citation type="submission" date="2023-06" db="EMBL/GenBank/DDBJ databases">
        <authorList>
            <person name="Ma L."/>
            <person name="Liu K.-W."/>
            <person name="Li Z."/>
            <person name="Hsiao Y.-Y."/>
            <person name="Qi Y."/>
            <person name="Fu T."/>
            <person name="Tang G."/>
            <person name="Zhang D."/>
            <person name="Sun W.-H."/>
            <person name="Liu D.-K."/>
            <person name="Li Y."/>
            <person name="Chen G.-Z."/>
            <person name="Liu X.-D."/>
            <person name="Liao X.-Y."/>
            <person name="Jiang Y.-T."/>
            <person name="Yu X."/>
            <person name="Hao Y."/>
            <person name="Huang J."/>
            <person name="Zhao X.-W."/>
            <person name="Ke S."/>
            <person name="Chen Y.-Y."/>
            <person name="Wu W.-L."/>
            <person name="Hsu J.-L."/>
            <person name="Lin Y.-F."/>
            <person name="Huang M.-D."/>
            <person name="Li C.-Y."/>
            <person name="Huang L."/>
            <person name="Wang Z.-W."/>
            <person name="Zhao X."/>
            <person name="Zhong W.-Y."/>
            <person name="Peng D.-H."/>
            <person name="Ahmad S."/>
            <person name="Lan S."/>
            <person name="Zhang J.-S."/>
            <person name="Tsai W.-C."/>
            <person name="Van De Peer Y."/>
            <person name="Liu Z.-J."/>
        </authorList>
    </citation>
    <scope>NUCLEOTIDE SEQUENCE</scope>
    <source>
        <strain evidence="1">CP</strain>
        <tissue evidence="1">Leaves</tissue>
    </source>
</reference>
<dbReference type="Proteomes" id="UP001180020">
    <property type="component" value="Unassembled WGS sequence"/>
</dbReference>
<sequence length="124" mass="13880">MGSARIGCCQSRIPKGIKYFEVGFNSYYNHLCVMNFNPCSHVFLVEQDWYKFTPEDIGEDFYIENSGGVPAVLDFSIRKESCSDARRNKSEYACVSRNSDCSDLSSGSGYLCSCSPGYQGNPYL</sequence>
<comment type="caution">
    <text evidence="1">The sequence shown here is derived from an EMBL/GenBank/DDBJ whole genome shotgun (WGS) entry which is preliminary data.</text>
</comment>
<dbReference type="AlphaFoldDB" id="A0AAV9CHX6"/>
<gene>
    <name evidence="1" type="ORF">QJS10_CPB19g00930</name>
</gene>
<accession>A0AAV9CHX6</accession>
<dbReference type="EMBL" id="JAUJYO010000019">
    <property type="protein sequence ID" value="KAK1288249.1"/>
    <property type="molecule type" value="Genomic_DNA"/>
</dbReference>
<evidence type="ECO:0000313" key="2">
    <source>
        <dbReference type="Proteomes" id="UP001180020"/>
    </source>
</evidence>
<proteinExistence type="predicted"/>
<keyword evidence="2" id="KW-1185">Reference proteome</keyword>
<name>A0AAV9CHX6_ACOCL</name>
<dbReference type="PANTHER" id="PTHR33491">
    <property type="entry name" value="OSJNBA0016N04.9 PROTEIN"/>
    <property type="match status" value="1"/>
</dbReference>
<evidence type="ECO:0000313" key="1">
    <source>
        <dbReference type="EMBL" id="KAK1288249.1"/>
    </source>
</evidence>
<organism evidence="1 2">
    <name type="scientific">Acorus calamus</name>
    <name type="common">Sweet flag</name>
    <dbReference type="NCBI Taxonomy" id="4465"/>
    <lineage>
        <taxon>Eukaryota</taxon>
        <taxon>Viridiplantae</taxon>
        <taxon>Streptophyta</taxon>
        <taxon>Embryophyta</taxon>
        <taxon>Tracheophyta</taxon>
        <taxon>Spermatophyta</taxon>
        <taxon>Magnoliopsida</taxon>
        <taxon>Liliopsida</taxon>
        <taxon>Acoraceae</taxon>
        <taxon>Acorus</taxon>
    </lineage>
</organism>
<reference evidence="1" key="1">
    <citation type="journal article" date="2023" name="Nat. Commun.">
        <title>Diploid and tetraploid genomes of Acorus and the evolution of monocots.</title>
        <authorList>
            <person name="Ma L."/>
            <person name="Liu K.W."/>
            <person name="Li Z."/>
            <person name="Hsiao Y.Y."/>
            <person name="Qi Y."/>
            <person name="Fu T."/>
            <person name="Tang G.D."/>
            <person name="Zhang D."/>
            <person name="Sun W.H."/>
            <person name="Liu D.K."/>
            <person name="Li Y."/>
            <person name="Chen G.Z."/>
            <person name="Liu X.D."/>
            <person name="Liao X.Y."/>
            <person name="Jiang Y.T."/>
            <person name="Yu X."/>
            <person name="Hao Y."/>
            <person name="Huang J."/>
            <person name="Zhao X.W."/>
            <person name="Ke S."/>
            <person name="Chen Y.Y."/>
            <person name="Wu W.L."/>
            <person name="Hsu J.L."/>
            <person name="Lin Y.F."/>
            <person name="Huang M.D."/>
            <person name="Li C.Y."/>
            <person name="Huang L."/>
            <person name="Wang Z.W."/>
            <person name="Zhao X."/>
            <person name="Zhong W.Y."/>
            <person name="Peng D.H."/>
            <person name="Ahmad S."/>
            <person name="Lan S."/>
            <person name="Zhang J.S."/>
            <person name="Tsai W.C."/>
            <person name="Van de Peer Y."/>
            <person name="Liu Z.J."/>
        </authorList>
    </citation>
    <scope>NUCLEOTIDE SEQUENCE</scope>
    <source>
        <strain evidence="1">CP</strain>
    </source>
</reference>